<dbReference type="Proteomes" id="UP000250140">
    <property type="component" value="Unassembled WGS sequence"/>
</dbReference>
<accession>A0A8E2JRT4</accession>
<evidence type="ECO:0000313" key="1">
    <source>
        <dbReference type="EMBL" id="OCL07052.1"/>
    </source>
</evidence>
<sequence>MDEDVCLFQKEIFNFTGFFRYAGLFQLGGGGYFYIYTLCTRGREACDGMQMGLELGGAYVAFSIWEGLRLWFLDQRGRVLLGVIGDLQAVFHIRTIKIEKSGDQWGGVVGDWVFRRILIVADAGSCTPAKP</sequence>
<protein>
    <submittedName>
        <fullName evidence="1">Uncharacterized protein</fullName>
    </submittedName>
</protein>
<evidence type="ECO:0000313" key="2">
    <source>
        <dbReference type="Proteomes" id="UP000250140"/>
    </source>
</evidence>
<dbReference type="AlphaFoldDB" id="A0A8E2JRT4"/>
<organism evidence="1 2">
    <name type="scientific">Glonium stellatum</name>
    <dbReference type="NCBI Taxonomy" id="574774"/>
    <lineage>
        <taxon>Eukaryota</taxon>
        <taxon>Fungi</taxon>
        <taxon>Dikarya</taxon>
        <taxon>Ascomycota</taxon>
        <taxon>Pezizomycotina</taxon>
        <taxon>Dothideomycetes</taxon>
        <taxon>Pleosporomycetidae</taxon>
        <taxon>Gloniales</taxon>
        <taxon>Gloniaceae</taxon>
        <taxon>Glonium</taxon>
    </lineage>
</organism>
<reference evidence="1 2" key="1">
    <citation type="journal article" date="2016" name="Nat. Commun.">
        <title>Ectomycorrhizal ecology is imprinted in the genome of the dominant symbiotic fungus Cenococcum geophilum.</title>
        <authorList>
            <consortium name="DOE Joint Genome Institute"/>
            <person name="Peter M."/>
            <person name="Kohler A."/>
            <person name="Ohm R.A."/>
            <person name="Kuo A."/>
            <person name="Krutzmann J."/>
            <person name="Morin E."/>
            <person name="Arend M."/>
            <person name="Barry K.W."/>
            <person name="Binder M."/>
            <person name="Choi C."/>
            <person name="Clum A."/>
            <person name="Copeland A."/>
            <person name="Grisel N."/>
            <person name="Haridas S."/>
            <person name="Kipfer T."/>
            <person name="LaButti K."/>
            <person name="Lindquist E."/>
            <person name="Lipzen A."/>
            <person name="Maire R."/>
            <person name="Meier B."/>
            <person name="Mihaltcheva S."/>
            <person name="Molinier V."/>
            <person name="Murat C."/>
            <person name="Poggeler S."/>
            <person name="Quandt C.A."/>
            <person name="Sperisen C."/>
            <person name="Tritt A."/>
            <person name="Tisserant E."/>
            <person name="Crous P.W."/>
            <person name="Henrissat B."/>
            <person name="Nehls U."/>
            <person name="Egli S."/>
            <person name="Spatafora J.W."/>
            <person name="Grigoriev I.V."/>
            <person name="Martin F.M."/>
        </authorList>
    </citation>
    <scope>NUCLEOTIDE SEQUENCE [LARGE SCALE GENOMIC DNA]</scope>
    <source>
        <strain evidence="1 2">CBS 207.34</strain>
    </source>
</reference>
<gene>
    <name evidence="1" type="ORF">AOQ84DRAFT_65999</name>
</gene>
<name>A0A8E2JRT4_9PEZI</name>
<dbReference type="EMBL" id="KV749931">
    <property type="protein sequence ID" value="OCL07052.1"/>
    <property type="molecule type" value="Genomic_DNA"/>
</dbReference>
<keyword evidence="2" id="KW-1185">Reference proteome</keyword>
<proteinExistence type="predicted"/>